<keyword evidence="1" id="KW-0812">Transmembrane</keyword>
<dbReference type="GO" id="GO:0004582">
    <property type="term" value="F:dolichyl-phosphate beta-D-mannosyltransferase activity"/>
    <property type="evidence" value="ECO:0007669"/>
    <property type="project" value="UniProtKB-EC"/>
</dbReference>
<organism evidence="3 4">
    <name type="scientific">Thermococcus barophilus</name>
    <dbReference type="NCBI Taxonomy" id="55802"/>
    <lineage>
        <taxon>Archaea</taxon>
        <taxon>Methanobacteriati</taxon>
        <taxon>Methanobacteriota</taxon>
        <taxon>Thermococci</taxon>
        <taxon>Thermococcales</taxon>
        <taxon>Thermococcaceae</taxon>
        <taxon>Thermococcus</taxon>
    </lineage>
</organism>
<evidence type="ECO:0000313" key="4">
    <source>
        <dbReference type="Proteomes" id="UP000066042"/>
    </source>
</evidence>
<dbReference type="FunFam" id="3.90.550.10:FF:000129">
    <property type="entry name" value="Glycosyltransferase family 2 protein"/>
    <property type="match status" value="1"/>
</dbReference>
<dbReference type="STRING" id="55802.TBCH5v1_2507"/>
<dbReference type="CDD" id="cd04179">
    <property type="entry name" value="DPM_DPG-synthase_like"/>
    <property type="match status" value="1"/>
</dbReference>
<dbReference type="PANTHER" id="PTHR48090">
    <property type="entry name" value="UNDECAPRENYL-PHOSPHATE 4-DEOXY-4-FORMAMIDO-L-ARABINOSE TRANSFERASE-RELATED"/>
    <property type="match status" value="1"/>
</dbReference>
<dbReference type="InterPro" id="IPR050256">
    <property type="entry name" value="Glycosyltransferase_2"/>
</dbReference>
<dbReference type="Gene3D" id="3.90.550.10">
    <property type="entry name" value="Spore Coat Polysaccharide Biosynthesis Protein SpsA, Chain A"/>
    <property type="match status" value="1"/>
</dbReference>
<dbReference type="EC" id="2.4.1.83" evidence="3"/>
<dbReference type="InterPro" id="IPR001173">
    <property type="entry name" value="Glyco_trans_2-like"/>
</dbReference>
<sequence>MRSDNTMKVLIVIPAYNEELTIGSVVALAKKYGDVLVVDDGSTDRTSEIAREVGAVVLKHETNRGKGQALKTGFEHALANDYDAVVCLDADGQHNPEEIPLLLKPIIEGEADLVIGSRYLNNAHKNIPFYRRIGLWVLNKTTVLASGVKITDSQSGFRALSRKALESLELNADGYHVESEMIHELAEKGLKIVEVPINVRYDVPKKHKKNPVSHGVGVLAKVVGLIGYKRPLLLFSILSLISFAVAGVFAYWALKPYWSGGNVFLTQAIAAGIFTLIGIQLFVAGLTLNVLARMVRE</sequence>
<dbReference type="Pfam" id="PF00535">
    <property type="entry name" value="Glycos_transf_2"/>
    <property type="match status" value="1"/>
</dbReference>
<keyword evidence="1" id="KW-0472">Membrane</keyword>
<dbReference type="InterPro" id="IPR029044">
    <property type="entry name" value="Nucleotide-diphossugar_trans"/>
</dbReference>
<dbReference type="PANTHER" id="PTHR48090:SF7">
    <property type="entry name" value="RFBJ PROTEIN"/>
    <property type="match status" value="1"/>
</dbReference>
<evidence type="ECO:0000313" key="3">
    <source>
        <dbReference type="EMBL" id="ALM76398.1"/>
    </source>
</evidence>
<protein>
    <submittedName>
        <fullName evidence="3">Dolichyl-phosphate beta-D-mannosyltransferase</fullName>
        <ecNumber evidence="3">2.4.1.83</ecNumber>
    </submittedName>
</protein>
<feature type="transmembrane region" description="Helical" evidence="1">
    <location>
        <begin position="232"/>
        <end position="252"/>
    </location>
</feature>
<accession>A0A0S1XF99</accession>
<proteinExistence type="predicted"/>
<evidence type="ECO:0000259" key="2">
    <source>
        <dbReference type="Pfam" id="PF00535"/>
    </source>
</evidence>
<dbReference type="PATRIC" id="fig|55802.8.peg.2493"/>
<keyword evidence="1" id="KW-1133">Transmembrane helix</keyword>
<name>A0A0S1XF99_THEBA</name>
<dbReference type="AlphaFoldDB" id="A0A0S1XF99"/>
<dbReference type="SUPFAM" id="SSF53448">
    <property type="entry name" value="Nucleotide-diphospho-sugar transferases"/>
    <property type="match status" value="1"/>
</dbReference>
<dbReference type="EMBL" id="CP013050">
    <property type="protein sequence ID" value="ALM76398.1"/>
    <property type="molecule type" value="Genomic_DNA"/>
</dbReference>
<keyword evidence="3" id="KW-0808">Transferase</keyword>
<feature type="domain" description="Glycosyltransferase 2-like" evidence="2">
    <location>
        <begin position="11"/>
        <end position="167"/>
    </location>
</feature>
<dbReference type="Proteomes" id="UP000066042">
    <property type="component" value="Chromosome"/>
</dbReference>
<reference evidence="3 4" key="1">
    <citation type="journal article" date="2016" name="Genome Announc.">
        <title>Complete genome sequence of the hyperthermophilic and piezophilic archaeon Thermococcus barophilus Ch5, capable of growth at the expense of hydrogenogenesis from carbon monoxide and formate.</title>
        <authorList>
            <person name="Oger P."/>
            <person name="Sokolova T.G."/>
            <person name="Kozhevnikova D.A."/>
            <person name="Taranov E.A."/>
            <person name="Vannier P."/>
            <person name="Lee H.S."/>
            <person name="Kwon K.K."/>
            <person name="Kang S.G."/>
            <person name="Lee J.H."/>
            <person name="Bonch-Osmolovskaya E.A."/>
            <person name="Lebedinsky A.V."/>
        </authorList>
    </citation>
    <scope>NUCLEOTIDE SEQUENCE [LARGE SCALE GENOMIC DNA]</scope>
    <source>
        <strain evidence="4">Ch5</strain>
    </source>
</reference>
<feature type="transmembrane region" description="Helical" evidence="1">
    <location>
        <begin position="264"/>
        <end position="291"/>
    </location>
</feature>
<evidence type="ECO:0000256" key="1">
    <source>
        <dbReference type="SAM" id="Phobius"/>
    </source>
</evidence>
<keyword evidence="3" id="KW-0328">Glycosyltransferase</keyword>
<gene>
    <name evidence="3" type="ORF">TBCH5v1_2507</name>
</gene>